<protein>
    <recommendedName>
        <fullName evidence="2 7">DNA repair protein RecO</fullName>
    </recommendedName>
    <alternativeName>
        <fullName evidence="6 7">Recombination protein O</fullName>
    </alternativeName>
</protein>
<dbReference type="PANTHER" id="PTHR33991:SF1">
    <property type="entry name" value="DNA REPAIR PROTEIN RECO"/>
    <property type="match status" value="1"/>
</dbReference>
<dbReference type="PANTHER" id="PTHR33991">
    <property type="entry name" value="DNA REPAIR PROTEIN RECO"/>
    <property type="match status" value="1"/>
</dbReference>
<keyword evidence="4 7" id="KW-0233">DNA recombination</keyword>
<evidence type="ECO:0000256" key="6">
    <source>
        <dbReference type="ARBA" id="ARBA00033409"/>
    </source>
</evidence>
<keyword evidence="10" id="KW-1185">Reference proteome</keyword>
<feature type="domain" description="DNA replication/recombination mediator RecO N-terminal" evidence="8">
    <location>
        <begin position="1"/>
        <end position="79"/>
    </location>
</feature>
<gene>
    <name evidence="7 9" type="primary">recO</name>
    <name evidence="9" type="ORF">QQ008_18265</name>
</gene>
<accession>A0ABT8KRE0</accession>
<evidence type="ECO:0000313" key="10">
    <source>
        <dbReference type="Proteomes" id="UP001172082"/>
    </source>
</evidence>
<comment type="similarity">
    <text evidence="1 7">Belongs to the RecO family.</text>
</comment>
<dbReference type="HAMAP" id="MF_00201">
    <property type="entry name" value="RecO"/>
    <property type="match status" value="1"/>
</dbReference>
<dbReference type="Pfam" id="PF02565">
    <property type="entry name" value="RecO_C"/>
    <property type="match status" value="1"/>
</dbReference>
<evidence type="ECO:0000256" key="5">
    <source>
        <dbReference type="ARBA" id="ARBA00023204"/>
    </source>
</evidence>
<dbReference type="SUPFAM" id="SSF50249">
    <property type="entry name" value="Nucleic acid-binding proteins"/>
    <property type="match status" value="1"/>
</dbReference>
<evidence type="ECO:0000313" key="9">
    <source>
        <dbReference type="EMBL" id="MDN5203337.1"/>
    </source>
</evidence>
<reference evidence="9" key="1">
    <citation type="submission" date="2023-06" db="EMBL/GenBank/DDBJ databases">
        <title>Genomic of Parafulvivirga corallium.</title>
        <authorList>
            <person name="Wang G."/>
        </authorList>
    </citation>
    <scope>NUCLEOTIDE SEQUENCE</scope>
    <source>
        <strain evidence="9">BMA10</strain>
    </source>
</reference>
<evidence type="ECO:0000256" key="3">
    <source>
        <dbReference type="ARBA" id="ARBA00022763"/>
    </source>
</evidence>
<dbReference type="NCBIfam" id="TIGR00613">
    <property type="entry name" value="reco"/>
    <property type="match status" value="1"/>
</dbReference>
<keyword evidence="3 7" id="KW-0227">DNA damage</keyword>
<sequence length="230" mass="26770">MLHKTRGIVLNYIKYRETSIIVKIFTELFGLNSYIVNGVRSAKAKNKIALYQPLTILDLVVYHKKNTGLNRISEIKCSEPLMDIPINIKKSSIALFITDLLNKTIKENDENVELFEFLYQSVLVLEHLQHHYENFHLQFILKLSRYLGFSPVSAQELINELNAHVSHQSLTDQEMEILNELIDAGYKNDIHLSNEFRRVLLHKLILFYKLHVDFPGEIKSLTVLHEVLND</sequence>
<proteinExistence type="inferred from homology"/>
<organism evidence="9 10">
    <name type="scientific">Splendidivirga corallicola</name>
    <dbReference type="NCBI Taxonomy" id="3051826"/>
    <lineage>
        <taxon>Bacteria</taxon>
        <taxon>Pseudomonadati</taxon>
        <taxon>Bacteroidota</taxon>
        <taxon>Cytophagia</taxon>
        <taxon>Cytophagales</taxon>
        <taxon>Splendidivirgaceae</taxon>
        <taxon>Splendidivirga</taxon>
    </lineage>
</organism>
<comment type="function">
    <text evidence="7">Involved in DNA repair and RecF pathway recombination.</text>
</comment>
<dbReference type="Proteomes" id="UP001172082">
    <property type="component" value="Unassembled WGS sequence"/>
</dbReference>
<evidence type="ECO:0000256" key="1">
    <source>
        <dbReference type="ARBA" id="ARBA00007452"/>
    </source>
</evidence>
<dbReference type="SUPFAM" id="SSF57863">
    <property type="entry name" value="ArfGap/RecO-like zinc finger"/>
    <property type="match status" value="1"/>
</dbReference>
<dbReference type="InterPro" id="IPR042242">
    <property type="entry name" value="RecO_C"/>
</dbReference>
<evidence type="ECO:0000256" key="4">
    <source>
        <dbReference type="ARBA" id="ARBA00023172"/>
    </source>
</evidence>
<dbReference type="InterPro" id="IPR012340">
    <property type="entry name" value="NA-bd_OB-fold"/>
</dbReference>
<dbReference type="Pfam" id="PF11967">
    <property type="entry name" value="RecO_N"/>
    <property type="match status" value="1"/>
</dbReference>
<keyword evidence="5 7" id="KW-0234">DNA repair</keyword>
<evidence type="ECO:0000256" key="7">
    <source>
        <dbReference type="HAMAP-Rule" id="MF_00201"/>
    </source>
</evidence>
<dbReference type="RefSeq" id="WP_346753361.1">
    <property type="nucleotide sequence ID" value="NZ_JAUJEA010000007.1"/>
</dbReference>
<comment type="caution">
    <text evidence="9">The sequence shown here is derived from an EMBL/GenBank/DDBJ whole genome shotgun (WGS) entry which is preliminary data.</text>
</comment>
<dbReference type="Gene3D" id="1.20.1440.120">
    <property type="entry name" value="Recombination protein O, C-terminal domain"/>
    <property type="match status" value="1"/>
</dbReference>
<dbReference type="EMBL" id="JAUJEA010000007">
    <property type="protein sequence ID" value="MDN5203337.1"/>
    <property type="molecule type" value="Genomic_DNA"/>
</dbReference>
<dbReference type="InterPro" id="IPR037278">
    <property type="entry name" value="ARFGAP/RecO"/>
</dbReference>
<dbReference type="InterPro" id="IPR003717">
    <property type="entry name" value="RecO"/>
</dbReference>
<dbReference type="Gene3D" id="2.40.50.140">
    <property type="entry name" value="Nucleic acid-binding proteins"/>
    <property type="match status" value="1"/>
</dbReference>
<evidence type="ECO:0000256" key="2">
    <source>
        <dbReference type="ARBA" id="ARBA00021310"/>
    </source>
</evidence>
<name>A0ABT8KRE0_9BACT</name>
<evidence type="ECO:0000259" key="8">
    <source>
        <dbReference type="Pfam" id="PF11967"/>
    </source>
</evidence>
<dbReference type="InterPro" id="IPR022572">
    <property type="entry name" value="DNA_rep/recomb_RecO_N"/>
</dbReference>